<feature type="transmembrane region" description="Helical" evidence="1">
    <location>
        <begin position="127"/>
        <end position="155"/>
    </location>
</feature>
<keyword evidence="1" id="KW-1133">Transmembrane helix</keyword>
<dbReference type="Pfam" id="PF20221">
    <property type="entry name" value="DUF6580"/>
    <property type="match status" value="1"/>
</dbReference>
<dbReference type="AlphaFoldDB" id="A0A150WF88"/>
<evidence type="ECO:0000313" key="3">
    <source>
        <dbReference type="Proteomes" id="UP000075320"/>
    </source>
</evidence>
<feature type="transmembrane region" description="Helical" evidence="1">
    <location>
        <begin position="68"/>
        <end position="84"/>
    </location>
</feature>
<keyword evidence="3" id="KW-1185">Reference proteome</keyword>
<keyword evidence="1" id="KW-0472">Membrane</keyword>
<dbReference type="RefSeq" id="WP_061836791.1">
    <property type="nucleotide sequence ID" value="NZ_LUKE01000006.1"/>
</dbReference>
<name>A0A150WF88_BDEBC</name>
<dbReference type="EMBL" id="LUKE01000006">
    <property type="protein sequence ID" value="KYG61709.1"/>
    <property type="molecule type" value="Genomic_DNA"/>
</dbReference>
<evidence type="ECO:0000313" key="2">
    <source>
        <dbReference type="EMBL" id="KYG61709.1"/>
    </source>
</evidence>
<dbReference type="InterPro" id="IPR046487">
    <property type="entry name" value="DUF6580"/>
</dbReference>
<gene>
    <name evidence="2" type="ORF">AZI86_18640</name>
</gene>
<organism evidence="2 3">
    <name type="scientific">Bdellovibrio bacteriovorus</name>
    <dbReference type="NCBI Taxonomy" id="959"/>
    <lineage>
        <taxon>Bacteria</taxon>
        <taxon>Pseudomonadati</taxon>
        <taxon>Bdellovibrionota</taxon>
        <taxon>Bdellovibrionia</taxon>
        <taxon>Bdellovibrionales</taxon>
        <taxon>Pseudobdellovibrionaceae</taxon>
        <taxon>Bdellovibrio</taxon>
    </lineage>
</organism>
<accession>A0A150WF88</accession>
<sequence>MNQIFALVLMVLVAAFSRLIPHPWNFTAIGAMALFGGAYFPSKKQSLFIPIAALILSDLVLGFHETMLFVYGAFLATVLIGWTLREERSVLKVGTLSLVTSAVFFLVSNFGVWLMQSMYAKTWAGLVECYVAAIPFFGNQVAGDLFFAAVLFGAYETLKKVSPSFAKQSV</sequence>
<feature type="transmembrane region" description="Helical" evidence="1">
    <location>
        <begin position="96"/>
        <end position="115"/>
    </location>
</feature>
<reference evidence="2 3" key="1">
    <citation type="submission" date="2016-03" db="EMBL/GenBank/DDBJ databases">
        <authorList>
            <person name="Ploux O."/>
        </authorList>
    </citation>
    <scope>NUCLEOTIDE SEQUENCE [LARGE SCALE GENOMIC DNA]</scope>
    <source>
        <strain evidence="2 3">R0</strain>
    </source>
</reference>
<proteinExistence type="predicted"/>
<feature type="transmembrane region" description="Helical" evidence="1">
    <location>
        <begin position="45"/>
        <end position="61"/>
    </location>
</feature>
<keyword evidence="1" id="KW-0812">Transmembrane</keyword>
<comment type="caution">
    <text evidence="2">The sequence shown here is derived from an EMBL/GenBank/DDBJ whole genome shotgun (WGS) entry which is preliminary data.</text>
</comment>
<dbReference type="Proteomes" id="UP000075320">
    <property type="component" value="Unassembled WGS sequence"/>
</dbReference>
<protein>
    <submittedName>
        <fullName evidence="2">Uncharacterized protein</fullName>
    </submittedName>
</protein>
<dbReference type="OrthoDB" id="9806699at2"/>
<evidence type="ECO:0000256" key="1">
    <source>
        <dbReference type="SAM" id="Phobius"/>
    </source>
</evidence>